<dbReference type="AlphaFoldDB" id="A0A323UQI9"/>
<dbReference type="Proteomes" id="UP000248259">
    <property type="component" value="Unassembled WGS sequence"/>
</dbReference>
<evidence type="ECO:0000313" key="2">
    <source>
        <dbReference type="Proteomes" id="UP000248259"/>
    </source>
</evidence>
<dbReference type="RefSeq" id="WP_110528419.1">
    <property type="nucleotide sequence ID" value="NZ_QKOE01000019.1"/>
</dbReference>
<comment type="caution">
    <text evidence="1">The sequence shown here is derived from an EMBL/GenBank/DDBJ whole genome shotgun (WGS) entry which is preliminary data.</text>
</comment>
<keyword evidence="2" id="KW-1185">Reference proteome</keyword>
<name>A0A323UQI9_9RHOO</name>
<reference evidence="1 2" key="1">
    <citation type="submission" date="2018-06" db="EMBL/GenBank/DDBJ databases">
        <title>Azoarcus communis strain SWub3 genome.</title>
        <authorList>
            <person name="Zorraquino Salvo V."/>
            <person name="Toubiana D."/>
            <person name="Blumwald E."/>
        </authorList>
    </citation>
    <scope>NUCLEOTIDE SEQUENCE [LARGE SCALE GENOMIC DNA]</scope>
    <source>
        <strain evidence="1 2">SWub3</strain>
    </source>
</reference>
<evidence type="ECO:0000313" key="1">
    <source>
        <dbReference type="EMBL" id="PZA14955.1"/>
    </source>
</evidence>
<proteinExistence type="predicted"/>
<sequence length="125" mass="12903">MALTKSKATIVASASNAAGATTRGTLNVNDKYGGIVTMKITNGGTGPTVQCEGRVMVSHEDTLPTAGAAGADWKTIWRFGGGVIANQPTEQSYTFGPEVRHVQIEFTGNTGQAVTVEAVASLYAV</sequence>
<accession>A0A323UQI9</accession>
<gene>
    <name evidence="1" type="ORF">DNK49_19115</name>
</gene>
<dbReference type="OrthoDB" id="8561633at2"/>
<organism evidence="1 2">
    <name type="scientific">Parazoarcus communis SWub3 = DSM 12120</name>
    <dbReference type="NCBI Taxonomy" id="1121029"/>
    <lineage>
        <taxon>Bacteria</taxon>
        <taxon>Pseudomonadati</taxon>
        <taxon>Pseudomonadota</taxon>
        <taxon>Betaproteobacteria</taxon>
        <taxon>Rhodocyclales</taxon>
        <taxon>Zoogloeaceae</taxon>
        <taxon>Parazoarcus</taxon>
    </lineage>
</organism>
<dbReference type="EMBL" id="QKOE01000019">
    <property type="protein sequence ID" value="PZA14955.1"/>
    <property type="molecule type" value="Genomic_DNA"/>
</dbReference>
<protein>
    <submittedName>
        <fullName evidence="1">Uncharacterized protein</fullName>
    </submittedName>
</protein>